<dbReference type="Proteomes" id="UP001341281">
    <property type="component" value="Chromosome 05"/>
</dbReference>
<proteinExistence type="predicted"/>
<protein>
    <submittedName>
        <fullName evidence="1">Uncharacterized protein</fullName>
    </submittedName>
</protein>
<gene>
    <name evidence="1" type="ORF">U9M48_024661</name>
</gene>
<sequence length="69" mass="7746">MGHRQQVLWTVLYLRRYTEKVVVPTGQLLPVPDDDHVSSIWQIHGGSSGIGTSAIQIAKYLGIKEMKKN</sequence>
<evidence type="ECO:0000313" key="1">
    <source>
        <dbReference type="EMBL" id="WVZ76709.1"/>
    </source>
</evidence>
<organism evidence="1 2">
    <name type="scientific">Paspalum notatum var. saurae</name>
    <dbReference type="NCBI Taxonomy" id="547442"/>
    <lineage>
        <taxon>Eukaryota</taxon>
        <taxon>Viridiplantae</taxon>
        <taxon>Streptophyta</taxon>
        <taxon>Embryophyta</taxon>
        <taxon>Tracheophyta</taxon>
        <taxon>Spermatophyta</taxon>
        <taxon>Magnoliopsida</taxon>
        <taxon>Liliopsida</taxon>
        <taxon>Poales</taxon>
        <taxon>Poaceae</taxon>
        <taxon>PACMAD clade</taxon>
        <taxon>Panicoideae</taxon>
        <taxon>Andropogonodae</taxon>
        <taxon>Paspaleae</taxon>
        <taxon>Paspalinae</taxon>
        <taxon>Paspalum</taxon>
    </lineage>
</organism>
<name>A0AAQ3TMD7_PASNO</name>
<dbReference type="EMBL" id="CP144749">
    <property type="protein sequence ID" value="WVZ76709.1"/>
    <property type="molecule type" value="Genomic_DNA"/>
</dbReference>
<keyword evidence="2" id="KW-1185">Reference proteome</keyword>
<dbReference type="AlphaFoldDB" id="A0AAQ3TMD7"/>
<reference evidence="1 2" key="1">
    <citation type="submission" date="2024-02" db="EMBL/GenBank/DDBJ databases">
        <title>High-quality chromosome-scale genome assembly of Pensacola bahiagrass (Paspalum notatum Flugge var. saurae).</title>
        <authorList>
            <person name="Vega J.M."/>
            <person name="Podio M."/>
            <person name="Orjuela J."/>
            <person name="Siena L.A."/>
            <person name="Pessino S.C."/>
            <person name="Combes M.C."/>
            <person name="Mariac C."/>
            <person name="Albertini E."/>
            <person name="Pupilli F."/>
            <person name="Ortiz J.P.A."/>
            <person name="Leblanc O."/>
        </authorList>
    </citation>
    <scope>NUCLEOTIDE SEQUENCE [LARGE SCALE GENOMIC DNA]</scope>
    <source>
        <strain evidence="1">R1</strain>
        <tissue evidence="1">Leaf</tissue>
    </source>
</reference>
<evidence type="ECO:0000313" key="2">
    <source>
        <dbReference type="Proteomes" id="UP001341281"/>
    </source>
</evidence>
<accession>A0AAQ3TMD7</accession>